<dbReference type="GO" id="GO:0006281">
    <property type="term" value="P:DNA repair"/>
    <property type="evidence" value="ECO:0007669"/>
    <property type="project" value="TreeGrafter"/>
</dbReference>
<dbReference type="InterPro" id="IPR013826">
    <property type="entry name" value="Topo_IA_cen_sub3"/>
</dbReference>
<dbReference type="GO" id="GO:0003917">
    <property type="term" value="F:DNA topoisomerase type I (single strand cut, ATP-independent) activity"/>
    <property type="evidence" value="ECO:0007669"/>
    <property type="project" value="UniProtKB-EC"/>
</dbReference>
<evidence type="ECO:0000256" key="1">
    <source>
        <dbReference type="RuleBase" id="RU362092"/>
    </source>
</evidence>
<dbReference type="GO" id="GO:0006265">
    <property type="term" value="P:DNA topological change"/>
    <property type="evidence" value="ECO:0007669"/>
    <property type="project" value="InterPro"/>
</dbReference>
<comment type="similarity">
    <text evidence="1">Belongs to the type IA topoisomerase family.</text>
</comment>
<proteinExistence type="inferred from homology"/>
<keyword evidence="1" id="KW-0799">Topoisomerase</keyword>
<feature type="non-terminal residue" evidence="3">
    <location>
        <position position="1"/>
    </location>
</feature>
<dbReference type="PANTHER" id="PTHR11390">
    <property type="entry name" value="PROKARYOTIC DNA TOPOISOMERASE"/>
    <property type="match status" value="1"/>
</dbReference>
<evidence type="ECO:0000313" key="3">
    <source>
        <dbReference type="EMBL" id="MCI23677.1"/>
    </source>
</evidence>
<name>A0A392QIF3_9FABA</name>
<dbReference type="EMBL" id="LXQA010137282">
    <property type="protein sequence ID" value="MCI23677.1"/>
    <property type="molecule type" value="Genomic_DNA"/>
</dbReference>
<keyword evidence="1" id="KW-0238">DNA-binding</keyword>
<dbReference type="GO" id="GO:0031422">
    <property type="term" value="C:RecQ family helicase-topoisomerase III complex"/>
    <property type="evidence" value="ECO:0007669"/>
    <property type="project" value="TreeGrafter"/>
</dbReference>
<dbReference type="Gene3D" id="1.10.290.10">
    <property type="entry name" value="Topoisomerase I, domain 4"/>
    <property type="match status" value="1"/>
</dbReference>
<accession>A0A392QIF3</accession>
<keyword evidence="4" id="KW-1185">Reference proteome</keyword>
<comment type="caution">
    <text evidence="3">The sequence shown here is derived from an EMBL/GenBank/DDBJ whole genome shotgun (WGS) entry which is preliminary data.</text>
</comment>
<organism evidence="3 4">
    <name type="scientific">Trifolium medium</name>
    <dbReference type="NCBI Taxonomy" id="97028"/>
    <lineage>
        <taxon>Eukaryota</taxon>
        <taxon>Viridiplantae</taxon>
        <taxon>Streptophyta</taxon>
        <taxon>Embryophyta</taxon>
        <taxon>Tracheophyta</taxon>
        <taxon>Spermatophyta</taxon>
        <taxon>Magnoliopsida</taxon>
        <taxon>eudicotyledons</taxon>
        <taxon>Gunneridae</taxon>
        <taxon>Pentapetalae</taxon>
        <taxon>rosids</taxon>
        <taxon>fabids</taxon>
        <taxon>Fabales</taxon>
        <taxon>Fabaceae</taxon>
        <taxon>Papilionoideae</taxon>
        <taxon>50 kb inversion clade</taxon>
        <taxon>NPAAA clade</taxon>
        <taxon>Hologalegina</taxon>
        <taxon>IRL clade</taxon>
        <taxon>Trifolieae</taxon>
        <taxon>Trifolium</taxon>
    </lineage>
</organism>
<dbReference type="AlphaFoldDB" id="A0A392QIF3"/>
<comment type="function">
    <text evidence="1">Introduces a single-strand break via transesterification at a target site in duplex DNA. Releases the supercoiling and torsional tension of DNA introduced during the DNA replication and transcription by transiently cleaving and rejoining one strand of the DNA duplex. The scissile phosphodiester is attacked by the catalytic tyrosine of the enzyme, resulting in the formation of a DNA-(5'-phosphotyrosyl)-enzyme intermediate and the expulsion of a 3'-OH DNA strand.</text>
</comment>
<dbReference type="GO" id="GO:0006310">
    <property type="term" value="P:DNA recombination"/>
    <property type="evidence" value="ECO:0007669"/>
    <property type="project" value="TreeGrafter"/>
</dbReference>
<reference evidence="3 4" key="1">
    <citation type="journal article" date="2018" name="Front. Plant Sci.">
        <title>Red Clover (Trifolium pratense) and Zigzag Clover (T. medium) - A Picture of Genomic Similarities and Differences.</title>
        <authorList>
            <person name="Dluhosova J."/>
            <person name="Istvanek J."/>
            <person name="Nedelnik J."/>
            <person name="Repkova J."/>
        </authorList>
    </citation>
    <scope>NUCLEOTIDE SEQUENCE [LARGE SCALE GENOMIC DNA]</scope>
    <source>
        <strain evidence="4">cv. 10/8</strain>
        <tissue evidence="3">Leaf</tissue>
    </source>
</reference>
<evidence type="ECO:0000313" key="4">
    <source>
        <dbReference type="Proteomes" id="UP000265520"/>
    </source>
</evidence>
<protein>
    <recommendedName>
        <fullName evidence="1">DNA topoisomerase</fullName>
        <ecNumber evidence="1">5.6.2.1</ecNumber>
    </recommendedName>
</protein>
<feature type="region of interest" description="Disordered" evidence="2">
    <location>
        <begin position="26"/>
        <end position="55"/>
    </location>
</feature>
<dbReference type="PANTHER" id="PTHR11390:SF21">
    <property type="entry name" value="DNA TOPOISOMERASE 3-ALPHA"/>
    <property type="match status" value="1"/>
</dbReference>
<dbReference type="GO" id="GO:0005634">
    <property type="term" value="C:nucleus"/>
    <property type="evidence" value="ECO:0007669"/>
    <property type="project" value="TreeGrafter"/>
</dbReference>
<dbReference type="EC" id="5.6.2.1" evidence="1"/>
<dbReference type="Proteomes" id="UP000265520">
    <property type="component" value="Unassembled WGS sequence"/>
</dbReference>
<dbReference type="GO" id="GO:0003677">
    <property type="term" value="F:DNA binding"/>
    <property type="evidence" value="ECO:0007669"/>
    <property type="project" value="UniProtKB-KW"/>
</dbReference>
<dbReference type="InterPro" id="IPR000380">
    <property type="entry name" value="Topo_IA"/>
</dbReference>
<dbReference type="InterPro" id="IPR023405">
    <property type="entry name" value="Topo_IA_core_domain"/>
</dbReference>
<dbReference type="SUPFAM" id="SSF56712">
    <property type="entry name" value="Prokaryotic type I DNA topoisomerase"/>
    <property type="match status" value="1"/>
</dbReference>
<comment type="catalytic activity">
    <reaction evidence="1">
        <text>ATP-independent breakage of single-stranded DNA, followed by passage and rejoining.</text>
        <dbReference type="EC" id="5.6.2.1"/>
    </reaction>
</comment>
<evidence type="ECO:0000256" key="2">
    <source>
        <dbReference type="SAM" id="MobiDB-lite"/>
    </source>
</evidence>
<keyword evidence="1 3" id="KW-0413">Isomerase</keyword>
<sequence length="73" mass="8169">AIVQEQQGHPEWGIYAQRLLDPGAGLWRNPRGGGHDDKAHPPIHPTKFSAGESGWSQDHRVRHDCLCLQLLLL</sequence>